<evidence type="ECO:0000313" key="5">
    <source>
        <dbReference type="Proteomes" id="UP001056819"/>
    </source>
</evidence>
<dbReference type="EMBL" id="CP097501">
    <property type="protein sequence ID" value="URD68030.1"/>
    <property type="molecule type" value="Genomic_DNA"/>
</dbReference>
<organism evidence="4 5">
    <name type="scientific">Conchiformibius steedae DSM 2580</name>
    <dbReference type="NCBI Taxonomy" id="1121352"/>
    <lineage>
        <taxon>Bacteria</taxon>
        <taxon>Pseudomonadati</taxon>
        <taxon>Pseudomonadota</taxon>
        <taxon>Betaproteobacteria</taxon>
        <taxon>Neisseriales</taxon>
        <taxon>Neisseriaceae</taxon>
        <taxon>Conchiformibius</taxon>
    </lineage>
</organism>
<dbReference type="RefSeq" id="WP_027021887.1">
    <property type="nucleotide sequence ID" value="NZ_CP097501.1"/>
</dbReference>
<evidence type="ECO:0000256" key="1">
    <source>
        <dbReference type="RuleBase" id="RU003694"/>
    </source>
</evidence>
<comment type="similarity">
    <text evidence="1">Belongs to the thiolase-like superfamily. Beta-ketoacyl-ACP synthases family.</text>
</comment>
<dbReference type="Proteomes" id="UP001056819">
    <property type="component" value="Chromosome"/>
</dbReference>
<reference evidence="4" key="1">
    <citation type="submission" date="2022-05" db="EMBL/GenBank/DDBJ databases">
        <title>Alysiella filiformis genome sequencing.</title>
        <authorList>
            <person name="Viehboeck T."/>
        </authorList>
    </citation>
    <scope>NUCLEOTIDE SEQUENCE</scope>
    <source>
        <strain evidence="4">DSM 2580</strain>
    </source>
</reference>
<dbReference type="AlphaFoldDB" id="A0AAE9HY42"/>
<keyword evidence="1" id="KW-0808">Transferase</keyword>
<dbReference type="SUPFAM" id="SSF53901">
    <property type="entry name" value="Thiolase-like"/>
    <property type="match status" value="2"/>
</dbReference>
<gene>
    <name evidence="4" type="ORF">LNQ82_02385</name>
</gene>
<dbReference type="GO" id="GO:0016746">
    <property type="term" value="F:acyltransferase activity"/>
    <property type="evidence" value="ECO:0007669"/>
    <property type="project" value="InterPro"/>
</dbReference>
<dbReference type="InterPro" id="IPR014031">
    <property type="entry name" value="Ketoacyl_synth_C"/>
</dbReference>
<proteinExistence type="inferred from homology"/>
<evidence type="ECO:0000259" key="3">
    <source>
        <dbReference type="Pfam" id="PF02801"/>
    </source>
</evidence>
<dbReference type="Pfam" id="PF00109">
    <property type="entry name" value="ketoacyl-synt"/>
    <property type="match status" value="1"/>
</dbReference>
<accession>A0AAE9HY42</accession>
<dbReference type="Gene3D" id="3.40.47.10">
    <property type="match status" value="2"/>
</dbReference>
<feature type="domain" description="Beta-ketoacyl synthase C-terminal" evidence="3">
    <location>
        <begin position="219"/>
        <end position="307"/>
    </location>
</feature>
<feature type="domain" description="Beta-ketoacyl synthase-like N-terminal" evidence="2">
    <location>
        <begin position="56"/>
        <end position="203"/>
    </location>
</feature>
<dbReference type="InterPro" id="IPR014030">
    <property type="entry name" value="Ketoacyl_synth_N"/>
</dbReference>
<dbReference type="Pfam" id="PF02801">
    <property type="entry name" value="Ketoacyl-synt_C"/>
    <property type="match status" value="1"/>
</dbReference>
<name>A0AAE9HY42_9NEIS</name>
<protein>
    <recommendedName>
        <fullName evidence="6">Beta-ketoacyl synthase</fullName>
    </recommendedName>
</protein>
<evidence type="ECO:0000259" key="2">
    <source>
        <dbReference type="Pfam" id="PF00109"/>
    </source>
</evidence>
<sequence length="337" mass="36288">MNRKSVYLRGGSLQCAQGSIRIGGSLPAWQPWANRVLRRITPFGQTRDLPYFAAFPNELCSKNAQFVLLEQHIRAAVADAGLPDNSLSQLPVFIGSGTYVLADWEQNGGSSYRLDETAAALRRRFRNPDICALATSCTASAHALIQAVRHVALHGGCAVAAGIETFNRTTLAHFDAMNLLARHPDDRHAMTLGEAVAAVVVCARQGVVRLHGCTAQTDYHALTLPDTDALSQLIHSLLNDIPRLAGVKLHGTGGASDQTERQLWQRLHPSCPLLRLKPYLGHTLGAAGVAETVLLAACLRHRRLPDQTALPAGAYANVFLGFGGSHAAWILESPHAD</sequence>
<evidence type="ECO:0000313" key="4">
    <source>
        <dbReference type="EMBL" id="URD68030.1"/>
    </source>
</evidence>
<evidence type="ECO:0008006" key="6">
    <source>
        <dbReference type="Google" id="ProtNLM"/>
    </source>
</evidence>
<dbReference type="InterPro" id="IPR016039">
    <property type="entry name" value="Thiolase-like"/>
</dbReference>